<evidence type="ECO:0000256" key="1">
    <source>
        <dbReference type="SAM" id="MobiDB-lite"/>
    </source>
</evidence>
<evidence type="ECO:0000313" key="3">
    <source>
        <dbReference type="Proteomes" id="UP001222325"/>
    </source>
</evidence>
<reference evidence="2" key="1">
    <citation type="submission" date="2023-03" db="EMBL/GenBank/DDBJ databases">
        <title>Massive genome expansion in bonnet fungi (Mycena s.s.) driven by repeated elements and novel gene families across ecological guilds.</title>
        <authorList>
            <consortium name="Lawrence Berkeley National Laboratory"/>
            <person name="Harder C.B."/>
            <person name="Miyauchi S."/>
            <person name="Viragh M."/>
            <person name="Kuo A."/>
            <person name="Thoen E."/>
            <person name="Andreopoulos B."/>
            <person name="Lu D."/>
            <person name="Skrede I."/>
            <person name="Drula E."/>
            <person name="Henrissat B."/>
            <person name="Morin E."/>
            <person name="Kohler A."/>
            <person name="Barry K."/>
            <person name="LaButti K."/>
            <person name="Morin E."/>
            <person name="Salamov A."/>
            <person name="Lipzen A."/>
            <person name="Mereny Z."/>
            <person name="Hegedus B."/>
            <person name="Baldrian P."/>
            <person name="Stursova M."/>
            <person name="Weitz H."/>
            <person name="Taylor A."/>
            <person name="Grigoriev I.V."/>
            <person name="Nagy L.G."/>
            <person name="Martin F."/>
            <person name="Kauserud H."/>
        </authorList>
    </citation>
    <scope>NUCLEOTIDE SEQUENCE</scope>
    <source>
        <strain evidence="2">CBHHK173m</strain>
    </source>
</reference>
<keyword evidence="3" id="KW-1185">Reference proteome</keyword>
<feature type="compositionally biased region" description="Low complexity" evidence="1">
    <location>
        <begin position="95"/>
        <end position="114"/>
    </location>
</feature>
<proteinExistence type="predicted"/>
<sequence length="280" mass="28669">MTSTTTPHTSDGKPGIGAKIKGATQMVHGAGENLRGTLLGGVDTVAHQDSTRNDAVAARGRAEHAAGAARMTGDAMTFTPCGSIETAPRPPVPQLPQTQTQTGTGYSGASGAPANVPIPGTGMGPTSNTSAGAAAPPPKHAGYGATDELNQHAAAPPAGHTYPPLQHNHAFDEHAAVDAHTPFHDHAAAAERIPAYDGPGNDVQRRERPAGDAEPRRGLGRGRGRGSWTHEHCLASKTPGHTLFRSPGAPPNGAQRCSPAAGQRASALDEYSSVYDKPEL</sequence>
<comment type="caution">
    <text evidence="2">The sequence shown here is derived from an EMBL/GenBank/DDBJ whole genome shotgun (WGS) entry which is preliminary data.</text>
</comment>
<name>A0AAD6XQL9_9AGAR</name>
<gene>
    <name evidence="2" type="ORF">B0H15DRAFT_799469</name>
</gene>
<evidence type="ECO:0000313" key="2">
    <source>
        <dbReference type="EMBL" id="KAJ7092294.1"/>
    </source>
</evidence>
<feature type="region of interest" description="Disordered" evidence="1">
    <location>
        <begin position="192"/>
        <end position="280"/>
    </location>
</feature>
<organism evidence="2 3">
    <name type="scientific">Mycena belliarum</name>
    <dbReference type="NCBI Taxonomy" id="1033014"/>
    <lineage>
        <taxon>Eukaryota</taxon>
        <taxon>Fungi</taxon>
        <taxon>Dikarya</taxon>
        <taxon>Basidiomycota</taxon>
        <taxon>Agaricomycotina</taxon>
        <taxon>Agaricomycetes</taxon>
        <taxon>Agaricomycetidae</taxon>
        <taxon>Agaricales</taxon>
        <taxon>Marasmiineae</taxon>
        <taxon>Mycenaceae</taxon>
        <taxon>Mycena</taxon>
    </lineage>
</organism>
<accession>A0AAD6XQL9</accession>
<protein>
    <submittedName>
        <fullName evidence="2">Uncharacterized protein</fullName>
    </submittedName>
</protein>
<dbReference type="EMBL" id="JARJCN010000018">
    <property type="protein sequence ID" value="KAJ7092294.1"/>
    <property type="molecule type" value="Genomic_DNA"/>
</dbReference>
<feature type="compositionally biased region" description="Basic and acidic residues" evidence="1">
    <location>
        <begin position="203"/>
        <end position="217"/>
    </location>
</feature>
<dbReference type="Proteomes" id="UP001222325">
    <property type="component" value="Unassembled WGS sequence"/>
</dbReference>
<feature type="region of interest" description="Disordered" evidence="1">
    <location>
        <begin position="82"/>
        <end position="145"/>
    </location>
</feature>
<dbReference type="AlphaFoldDB" id="A0AAD6XQL9"/>